<evidence type="ECO:0000256" key="6">
    <source>
        <dbReference type="ARBA" id="ARBA00022989"/>
    </source>
</evidence>
<dbReference type="PANTHER" id="PTHR37819:SF1">
    <property type="entry name" value="PROTEIN PSIE"/>
    <property type="match status" value="1"/>
</dbReference>
<feature type="transmembrane region" description="Helical" evidence="8">
    <location>
        <begin position="20"/>
        <end position="37"/>
    </location>
</feature>
<proteinExistence type="inferred from homology"/>
<keyword evidence="4" id="KW-1003">Cell membrane</keyword>
<evidence type="ECO:0000256" key="8">
    <source>
        <dbReference type="SAM" id="Phobius"/>
    </source>
</evidence>
<evidence type="ECO:0000313" key="10">
    <source>
        <dbReference type="Proteomes" id="UP000198915"/>
    </source>
</evidence>
<dbReference type="NCBIfam" id="NF002765">
    <property type="entry name" value="PRK02833.1-3"/>
    <property type="match status" value="1"/>
</dbReference>
<dbReference type="STRING" id="1884381.SAMN05518846_101313"/>
<keyword evidence="7 8" id="KW-0472">Membrane</keyword>
<keyword evidence="5 8" id="KW-0812">Transmembrane</keyword>
<evidence type="ECO:0000256" key="3">
    <source>
        <dbReference type="ARBA" id="ARBA00021903"/>
    </source>
</evidence>
<organism evidence="9 10">
    <name type="scientific">Brevibacillus centrosporus</name>
    <dbReference type="NCBI Taxonomy" id="54910"/>
    <lineage>
        <taxon>Bacteria</taxon>
        <taxon>Bacillati</taxon>
        <taxon>Bacillota</taxon>
        <taxon>Bacilli</taxon>
        <taxon>Bacillales</taxon>
        <taxon>Paenibacillaceae</taxon>
        <taxon>Brevibacillus</taxon>
    </lineage>
</organism>
<evidence type="ECO:0000256" key="1">
    <source>
        <dbReference type="ARBA" id="ARBA00004429"/>
    </source>
</evidence>
<dbReference type="PIRSF" id="PIRSF029598">
    <property type="entry name" value="PsiE"/>
    <property type="match status" value="1"/>
</dbReference>
<name>A0A1I3LGX8_9BACL</name>
<dbReference type="EMBL" id="FORT01000001">
    <property type="protein sequence ID" value="SFI84012.1"/>
    <property type="molecule type" value="Genomic_DNA"/>
</dbReference>
<dbReference type="InterPro" id="IPR020948">
    <property type="entry name" value="P_starv_induced_PsiE-like"/>
</dbReference>
<dbReference type="InterPro" id="IPR009315">
    <property type="entry name" value="P_starv_induced_PsiE"/>
</dbReference>
<evidence type="ECO:0000313" key="9">
    <source>
        <dbReference type="EMBL" id="SFI84012.1"/>
    </source>
</evidence>
<feature type="transmembrane region" description="Helical" evidence="8">
    <location>
        <begin position="109"/>
        <end position="128"/>
    </location>
</feature>
<keyword evidence="6 8" id="KW-1133">Transmembrane helix</keyword>
<gene>
    <name evidence="9" type="ORF">SAMN05518846_101313</name>
</gene>
<comment type="subcellular location">
    <subcellularLocation>
        <location evidence="1">Cell inner membrane</location>
        <topology evidence="1">Multi-pass membrane protein</topology>
    </subcellularLocation>
</comment>
<evidence type="ECO:0000256" key="5">
    <source>
        <dbReference type="ARBA" id="ARBA00022692"/>
    </source>
</evidence>
<protein>
    <recommendedName>
        <fullName evidence="3">Protein PsiE</fullName>
    </recommendedName>
</protein>
<feature type="transmembrane region" description="Helical" evidence="8">
    <location>
        <begin position="57"/>
        <end position="78"/>
    </location>
</feature>
<evidence type="ECO:0000256" key="4">
    <source>
        <dbReference type="ARBA" id="ARBA00022475"/>
    </source>
</evidence>
<dbReference type="Pfam" id="PF06146">
    <property type="entry name" value="PsiE"/>
    <property type="match status" value="1"/>
</dbReference>
<dbReference type="PANTHER" id="PTHR37819">
    <property type="entry name" value="PROTEIN PSIE"/>
    <property type="match status" value="1"/>
</dbReference>
<comment type="similarity">
    <text evidence="2">Belongs to the PsiE family.</text>
</comment>
<evidence type="ECO:0000256" key="7">
    <source>
        <dbReference type="ARBA" id="ARBA00023136"/>
    </source>
</evidence>
<feature type="transmembrane region" description="Helical" evidence="8">
    <location>
        <begin position="85"/>
        <end position="103"/>
    </location>
</feature>
<reference evidence="10" key="1">
    <citation type="submission" date="2016-10" db="EMBL/GenBank/DDBJ databases">
        <authorList>
            <person name="Varghese N."/>
            <person name="Submissions S."/>
        </authorList>
    </citation>
    <scope>NUCLEOTIDE SEQUENCE [LARGE SCALE GENOMIC DNA]</scope>
    <source>
        <strain evidence="10">OK042</strain>
    </source>
</reference>
<evidence type="ECO:0000256" key="2">
    <source>
        <dbReference type="ARBA" id="ARBA00005632"/>
    </source>
</evidence>
<dbReference type="Proteomes" id="UP000198915">
    <property type="component" value="Unassembled WGS sequence"/>
</dbReference>
<dbReference type="AlphaFoldDB" id="A0A1I3LGX8"/>
<dbReference type="GO" id="GO:0016036">
    <property type="term" value="P:cellular response to phosphate starvation"/>
    <property type="evidence" value="ECO:0007669"/>
    <property type="project" value="InterPro"/>
</dbReference>
<keyword evidence="10" id="KW-1185">Reference proteome</keyword>
<accession>A0A1I3LGX8</accession>
<dbReference type="RefSeq" id="WP_092266197.1">
    <property type="nucleotide sequence ID" value="NZ_FORT01000001.1"/>
</dbReference>
<sequence>MDHLKTTLKQFSFPLLLQQILNASLIFLAVILIYLLGKELIYFAQMTFLHETSLGEFLEKILIFFLYFEFISMIVKYFRENYHFPMRYFLYIGITAMIRLIIVDHHNPVHTLLYAGVILTLMICYYIINKTPVERPGQ</sequence>
<dbReference type="GO" id="GO:0005886">
    <property type="term" value="C:plasma membrane"/>
    <property type="evidence" value="ECO:0007669"/>
    <property type="project" value="UniProtKB-SubCell"/>
</dbReference>